<accession>A0A6J4UBX6</accession>
<feature type="domain" description="Ada DNA repair metal-binding" evidence="11">
    <location>
        <begin position="219"/>
        <end position="266"/>
    </location>
</feature>
<evidence type="ECO:0000256" key="5">
    <source>
        <dbReference type="ARBA" id="ARBA00022679"/>
    </source>
</evidence>
<dbReference type="CDD" id="cd06445">
    <property type="entry name" value="ATase"/>
    <property type="match status" value="1"/>
</dbReference>
<dbReference type="PANTHER" id="PTHR10815:SF5">
    <property type="entry name" value="METHYLATED-DNA--PROTEIN-CYSTEINE METHYLTRANSFERASE"/>
    <property type="match status" value="1"/>
</dbReference>
<dbReference type="GO" id="GO:0006281">
    <property type="term" value="P:DNA repair"/>
    <property type="evidence" value="ECO:0007669"/>
    <property type="project" value="UniProtKB-KW"/>
</dbReference>
<evidence type="ECO:0000256" key="6">
    <source>
        <dbReference type="ARBA" id="ARBA00022763"/>
    </source>
</evidence>
<dbReference type="InterPro" id="IPR004026">
    <property type="entry name" value="Ada_DNA_repair_Zn-bd"/>
</dbReference>
<evidence type="ECO:0000256" key="2">
    <source>
        <dbReference type="ARBA" id="ARBA00008711"/>
    </source>
</evidence>
<dbReference type="Pfam" id="PF01035">
    <property type="entry name" value="DNA_binding_1"/>
    <property type="match status" value="1"/>
</dbReference>
<dbReference type="SUPFAM" id="SSF46767">
    <property type="entry name" value="Methylated DNA-protein cysteine methyltransferase, C-terminal domain"/>
    <property type="match status" value="1"/>
</dbReference>
<sequence length="270" mass="28900">MERSRDQGERFDDAKGLTVALRELGVVTPPPSLVPGVLVGTGLADGYWPEETAIGRVFVAYGAAGVVAVQHEEAASAFDAWFRGRFGRRAVAAPPRATLARSVRARLAGERAAPPPFDLRAVRPFQRAVLEAAATIPRGEVRPYAWIAREIGRPGAVRAVGTALAHNPVPLLMPCHRVVRADGRLGEYVFGTGAKRALLTAEGVDIAGIEQRGRTGQPLSGSDTTRIFCYPTCRHARRTAPEHLVRFASAPVARAAGYRPCLVCRPVEAG</sequence>
<evidence type="ECO:0000313" key="12">
    <source>
        <dbReference type="EMBL" id="CAA9546581.1"/>
    </source>
</evidence>
<evidence type="ECO:0000259" key="11">
    <source>
        <dbReference type="Pfam" id="PF02805"/>
    </source>
</evidence>
<evidence type="ECO:0000256" key="8">
    <source>
        <dbReference type="ARBA" id="ARBA00023204"/>
    </source>
</evidence>
<evidence type="ECO:0000256" key="4">
    <source>
        <dbReference type="ARBA" id="ARBA00022603"/>
    </source>
</evidence>
<keyword evidence="6" id="KW-0227">DNA damage</keyword>
<protein>
    <recommendedName>
        <fullName evidence="3">methylated-DNA--[protein]-cysteine S-methyltransferase</fullName>
        <ecNumber evidence="3">2.1.1.63</ecNumber>
    </recommendedName>
</protein>
<feature type="domain" description="Methylated-DNA-[protein]-cysteine S-methyltransferase DNA binding" evidence="10">
    <location>
        <begin position="124"/>
        <end position="204"/>
    </location>
</feature>
<evidence type="ECO:0000256" key="9">
    <source>
        <dbReference type="ARBA" id="ARBA00049348"/>
    </source>
</evidence>
<evidence type="ECO:0000259" key="10">
    <source>
        <dbReference type="Pfam" id="PF01035"/>
    </source>
</evidence>
<evidence type="ECO:0000256" key="1">
    <source>
        <dbReference type="ARBA" id="ARBA00001286"/>
    </source>
</evidence>
<dbReference type="GO" id="GO:0006355">
    <property type="term" value="P:regulation of DNA-templated transcription"/>
    <property type="evidence" value="ECO:0007669"/>
    <property type="project" value="InterPro"/>
</dbReference>
<keyword evidence="4 12" id="KW-0489">Methyltransferase</keyword>
<dbReference type="PROSITE" id="PS00374">
    <property type="entry name" value="MGMT"/>
    <property type="match status" value="1"/>
</dbReference>
<dbReference type="GO" id="GO:0003677">
    <property type="term" value="F:DNA binding"/>
    <property type="evidence" value="ECO:0007669"/>
    <property type="project" value="InterPro"/>
</dbReference>
<dbReference type="NCBIfam" id="TIGR00589">
    <property type="entry name" value="ogt"/>
    <property type="match status" value="1"/>
</dbReference>
<dbReference type="SUPFAM" id="SSF57884">
    <property type="entry name" value="Ada DNA repair protein, N-terminal domain (N-Ada 10)"/>
    <property type="match status" value="1"/>
</dbReference>
<dbReference type="GO" id="GO:0032259">
    <property type="term" value="P:methylation"/>
    <property type="evidence" value="ECO:0007669"/>
    <property type="project" value="UniProtKB-KW"/>
</dbReference>
<comment type="catalytic activity">
    <reaction evidence="1">
        <text>a 4-O-methyl-thymidine in DNA + L-cysteinyl-[protein] = a thymidine in DNA + S-methyl-L-cysteinyl-[protein]</text>
        <dbReference type="Rhea" id="RHEA:53428"/>
        <dbReference type="Rhea" id="RHEA-COMP:10131"/>
        <dbReference type="Rhea" id="RHEA-COMP:10132"/>
        <dbReference type="Rhea" id="RHEA-COMP:13555"/>
        <dbReference type="Rhea" id="RHEA-COMP:13556"/>
        <dbReference type="ChEBI" id="CHEBI:29950"/>
        <dbReference type="ChEBI" id="CHEBI:82612"/>
        <dbReference type="ChEBI" id="CHEBI:137386"/>
        <dbReference type="ChEBI" id="CHEBI:137387"/>
        <dbReference type="EC" id="2.1.1.63"/>
    </reaction>
</comment>
<dbReference type="InterPro" id="IPR014048">
    <property type="entry name" value="MethylDNA_cys_MeTrfase_DNA-bd"/>
</dbReference>
<dbReference type="FunFam" id="1.10.10.10:FF:000214">
    <property type="entry name" value="Methylated-DNA--protein-cysteine methyltransferase"/>
    <property type="match status" value="1"/>
</dbReference>
<dbReference type="AlphaFoldDB" id="A0A6J4UBX6"/>
<dbReference type="GO" id="GO:0003908">
    <property type="term" value="F:methylated-DNA-[protein]-cysteine S-methyltransferase activity"/>
    <property type="evidence" value="ECO:0007669"/>
    <property type="project" value="UniProtKB-EC"/>
</dbReference>
<dbReference type="EMBL" id="CADCWE010000164">
    <property type="protein sequence ID" value="CAA9546581.1"/>
    <property type="molecule type" value="Genomic_DNA"/>
</dbReference>
<dbReference type="EC" id="2.1.1.63" evidence="3"/>
<dbReference type="Gene3D" id="1.10.10.10">
    <property type="entry name" value="Winged helix-like DNA-binding domain superfamily/Winged helix DNA-binding domain"/>
    <property type="match status" value="1"/>
</dbReference>
<dbReference type="Gene3D" id="3.40.10.10">
    <property type="entry name" value="DNA Methylphosphotriester Repair Domain"/>
    <property type="match status" value="1"/>
</dbReference>
<organism evidence="12">
    <name type="scientific">uncultured Thermomicrobiales bacterium</name>
    <dbReference type="NCBI Taxonomy" id="1645740"/>
    <lineage>
        <taxon>Bacteria</taxon>
        <taxon>Pseudomonadati</taxon>
        <taxon>Thermomicrobiota</taxon>
        <taxon>Thermomicrobia</taxon>
        <taxon>Thermomicrobiales</taxon>
        <taxon>environmental samples</taxon>
    </lineage>
</organism>
<proteinExistence type="inferred from homology"/>
<evidence type="ECO:0000256" key="7">
    <source>
        <dbReference type="ARBA" id="ARBA00023159"/>
    </source>
</evidence>
<evidence type="ECO:0000256" key="3">
    <source>
        <dbReference type="ARBA" id="ARBA00011918"/>
    </source>
</evidence>
<keyword evidence="7" id="KW-0010">Activator</keyword>
<dbReference type="PANTHER" id="PTHR10815">
    <property type="entry name" value="METHYLATED-DNA--PROTEIN-CYSTEINE METHYLTRANSFERASE"/>
    <property type="match status" value="1"/>
</dbReference>
<gene>
    <name evidence="12" type="ORF">AVDCRST_MAG73-2474</name>
</gene>
<keyword evidence="8" id="KW-0234">DNA repair</keyword>
<dbReference type="InterPro" id="IPR001497">
    <property type="entry name" value="MethylDNA_cys_MeTrfase_AS"/>
</dbReference>
<dbReference type="InterPro" id="IPR035451">
    <property type="entry name" value="Ada-like_dom_sf"/>
</dbReference>
<dbReference type="InterPro" id="IPR036388">
    <property type="entry name" value="WH-like_DNA-bd_sf"/>
</dbReference>
<dbReference type="GO" id="GO:0008270">
    <property type="term" value="F:zinc ion binding"/>
    <property type="evidence" value="ECO:0007669"/>
    <property type="project" value="InterPro"/>
</dbReference>
<dbReference type="Pfam" id="PF02805">
    <property type="entry name" value="Ada_Zn_binding"/>
    <property type="match status" value="1"/>
</dbReference>
<keyword evidence="5 12" id="KW-0808">Transferase</keyword>
<comment type="similarity">
    <text evidence="2">Belongs to the MGMT family.</text>
</comment>
<name>A0A6J4UBX6_9BACT</name>
<dbReference type="InterPro" id="IPR036217">
    <property type="entry name" value="MethylDNA_cys_MeTrfase_DNAb"/>
</dbReference>
<comment type="catalytic activity">
    <reaction evidence="9">
        <text>a 6-O-methyl-2'-deoxyguanosine in DNA + L-cysteinyl-[protein] = S-methyl-L-cysteinyl-[protein] + a 2'-deoxyguanosine in DNA</text>
        <dbReference type="Rhea" id="RHEA:24000"/>
        <dbReference type="Rhea" id="RHEA-COMP:10131"/>
        <dbReference type="Rhea" id="RHEA-COMP:10132"/>
        <dbReference type="Rhea" id="RHEA-COMP:11367"/>
        <dbReference type="Rhea" id="RHEA-COMP:11368"/>
        <dbReference type="ChEBI" id="CHEBI:29950"/>
        <dbReference type="ChEBI" id="CHEBI:82612"/>
        <dbReference type="ChEBI" id="CHEBI:85445"/>
        <dbReference type="ChEBI" id="CHEBI:85448"/>
        <dbReference type="EC" id="2.1.1.63"/>
    </reaction>
</comment>
<reference evidence="12" key="1">
    <citation type="submission" date="2020-02" db="EMBL/GenBank/DDBJ databases">
        <authorList>
            <person name="Meier V. D."/>
        </authorList>
    </citation>
    <scope>NUCLEOTIDE SEQUENCE</scope>
    <source>
        <strain evidence="12">AVDCRST_MAG73</strain>
    </source>
</reference>